<comment type="similarity">
    <text evidence="3 11">Belongs to the glycosyltransferase 7 family.</text>
</comment>
<feature type="compositionally biased region" description="Basic residues" evidence="12">
    <location>
        <begin position="277"/>
        <end position="291"/>
    </location>
</feature>
<gene>
    <name evidence="15" type="ORF">CUNI_LOCUS17470</name>
</gene>
<comment type="pathway">
    <text evidence="2 11">Protein modification; protein glycosylation.</text>
</comment>
<keyword evidence="6" id="KW-0812">Transmembrane</keyword>
<dbReference type="AlphaFoldDB" id="A0A8S3ZVI0"/>
<feature type="domain" description="Galactosyltransferase C-terminal" evidence="13">
    <location>
        <begin position="118"/>
        <end position="194"/>
    </location>
</feature>
<evidence type="ECO:0000256" key="7">
    <source>
        <dbReference type="ARBA" id="ARBA00022968"/>
    </source>
</evidence>
<evidence type="ECO:0000259" key="14">
    <source>
        <dbReference type="Pfam" id="PF13733"/>
    </source>
</evidence>
<dbReference type="GO" id="GO:0005975">
    <property type="term" value="P:carbohydrate metabolic process"/>
    <property type="evidence" value="ECO:0007669"/>
    <property type="project" value="InterPro"/>
</dbReference>
<feature type="region of interest" description="Disordered" evidence="12">
    <location>
        <begin position="254"/>
        <end position="317"/>
    </location>
</feature>
<comment type="caution">
    <text evidence="15">The sequence shown here is derived from an EMBL/GenBank/DDBJ whole genome shotgun (WGS) entry which is preliminary data.</text>
</comment>
<evidence type="ECO:0000256" key="12">
    <source>
        <dbReference type="SAM" id="MobiDB-lite"/>
    </source>
</evidence>
<dbReference type="CDD" id="cd00899">
    <property type="entry name" value="b4GalT"/>
    <property type="match status" value="1"/>
</dbReference>
<dbReference type="Proteomes" id="UP000678393">
    <property type="component" value="Unassembled WGS sequence"/>
</dbReference>
<feature type="domain" description="Galactosyltransferase N-terminal" evidence="14">
    <location>
        <begin position="15"/>
        <end position="113"/>
    </location>
</feature>
<evidence type="ECO:0000256" key="9">
    <source>
        <dbReference type="ARBA" id="ARBA00023136"/>
    </source>
</evidence>
<dbReference type="InterPro" id="IPR027791">
    <property type="entry name" value="Galactosyl_T_C"/>
</dbReference>
<proteinExistence type="inferred from homology"/>
<dbReference type="EMBL" id="CAJHNH020004944">
    <property type="protein sequence ID" value="CAG5131912.1"/>
    <property type="molecule type" value="Genomic_DNA"/>
</dbReference>
<keyword evidence="4 11" id="KW-0328">Glycosyltransferase</keyword>
<accession>A0A8S3ZVI0</accession>
<evidence type="ECO:0000256" key="5">
    <source>
        <dbReference type="ARBA" id="ARBA00022679"/>
    </source>
</evidence>
<evidence type="ECO:0000256" key="10">
    <source>
        <dbReference type="ARBA" id="ARBA00023180"/>
    </source>
</evidence>
<dbReference type="OrthoDB" id="10016069at2759"/>
<dbReference type="PRINTS" id="PR02050">
    <property type="entry name" value="B14GALTRFASE"/>
</dbReference>
<evidence type="ECO:0000313" key="15">
    <source>
        <dbReference type="EMBL" id="CAG5131912.1"/>
    </source>
</evidence>
<evidence type="ECO:0000256" key="1">
    <source>
        <dbReference type="ARBA" id="ARBA00004606"/>
    </source>
</evidence>
<evidence type="ECO:0000256" key="8">
    <source>
        <dbReference type="ARBA" id="ARBA00022989"/>
    </source>
</evidence>
<evidence type="ECO:0000256" key="2">
    <source>
        <dbReference type="ARBA" id="ARBA00004922"/>
    </source>
</evidence>
<evidence type="ECO:0000313" key="16">
    <source>
        <dbReference type="Proteomes" id="UP000678393"/>
    </source>
</evidence>
<keyword evidence="5 11" id="KW-0808">Transferase</keyword>
<dbReference type="Pfam" id="PF13733">
    <property type="entry name" value="Glyco_transf_7N"/>
    <property type="match status" value="1"/>
</dbReference>
<reference evidence="15" key="1">
    <citation type="submission" date="2021-04" db="EMBL/GenBank/DDBJ databases">
        <authorList>
            <consortium name="Molecular Ecology Group"/>
        </authorList>
    </citation>
    <scope>NUCLEOTIDE SEQUENCE</scope>
</reference>
<evidence type="ECO:0000256" key="3">
    <source>
        <dbReference type="ARBA" id="ARBA00005735"/>
    </source>
</evidence>
<dbReference type="EC" id="2.4.1.-" evidence="11"/>
<dbReference type="PANTHER" id="PTHR19300">
    <property type="entry name" value="BETA-1,4-GALACTOSYLTRANSFERASE"/>
    <property type="match status" value="1"/>
</dbReference>
<feature type="compositionally biased region" description="Basic and acidic residues" evidence="12">
    <location>
        <begin position="259"/>
        <end position="276"/>
    </location>
</feature>
<keyword evidence="8" id="KW-1133">Transmembrane helix</keyword>
<dbReference type="GO" id="GO:0008378">
    <property type="term" value="F:galactosyltransferase activity"/>
    <property type="evidence" value="ECO:0007669"/>
    <property type="project" value="TreeGrafter"/>
</dbReference>
<dbReference type="Gene3D" id="3.90.550.10">
    <property type="entry name" value="Spore Coat Polysaccharide Biosynthesis Protein SpsA, Chain A"/>
    <property type="match status" value="1"/>
</dbReference>
<comment type="function">
    <text evidence="11">Catalyses the transfer of galactose onto proteins or lipids.</text>
</comment>
<keyword evidence="16" id="KW-1185">Reference proteome</keyword>
<evidence type="ECO:0000256" key="4">
    <source>
        <dbReference type="ARBA" id="ARBA00022676"/>
    </source>
</evidence>
<protein>
    <recommendedName>
        <fullName evidence="11">Beta-1,4-galactosyltransferase</fullName>
        <ecNumber evidence="11">2.4.1.-</ecNumber>
    </recommendedName>
</protein>
<dbReference type="GO" id="GO:0016020">
    <property type="term" value="C:membrane"/>
    <property type="evidence" value="ECO:0007669"/>
    <property type="project" value="UniProtKB-SubCell"/>
</dbReference>
<dbReference type="GO" id="GO:0005794">
    <property type="term" value="C:Golgi apparatus"/>
    <property type="evidence" value="ECO:0007669"/>
    <property type="project" value="TreeGrafter"/>
</dbReference>
<evidence type="ECO:0000259" key="13">
    <source>
        <dbReference type="Pfam" id="PF02709"/>
    </source>
</evidence>
<comment type="subcellular location">
    <subcellularLocation>
        <location evidence="1">Membrane</location>
        <topology evidence="1">Single-pass type II membrane protein</topology>
    </subcellularLocation>
</comment>
<evidence type="ECO:0000256" key="6">
    <source>
        <dbReference type="ARBA" id="ARBA00022692"/>
    </source>
</evidence>
<sequence>MDAKRLALAFPDMKAARLKPRDCVARQRIAIIIPYRNRYPHLHILLHNLIPFLTRQQVDATFFVIEQAMPETFNRGALLNVGFLEADKMHQFDCYIFHDVDLIPLNDRHLYRCGDDPKHFAVAMNKYKFKLPYKDYFGGAVGFSRRQFLDINGCSNVFFGWGGEDDELKERVLNKGYTINRSPVAIARYDMIKHSRDKGNEANPVRKRILSSTKARQEVEGLNTIIYKVNSVKLENFYIWINVTLNRTDILRGKKKGGKKEIKEKGRKEKEKEKEKGRKKKERKKGKKRKKEKEEEEEEEEEKKGKKKKKKEEEEEE</sequence>
<keyword evidence="7 11" id="KW-0735">Signal-anchor</keyword>
<dbReference type="InterPro" id="IPR029044">
    <property type="entry name" value="Nucleotide-diphossugar_trans"/>
</dbReference>
<dbReference type="Pfam" id="PF02709">
    <property type="entry name" value="Glyco_transf_7C"/>
    <property type="match status" value="1"/>
</dbReference>
<keyword evidence="10 11" id="KW-0325">Glycoprotein</keyword>
<dbReference type="InterPro" id="IPR003859">
    <property type="entry name" value="Galactosyl_T"/>
</dbReference>
<dbReference type="InterPro" id="IPR027995">
    <property type="entry name" value="Galactosyl_T_N"/>
</dbReference>
<dbReference type="SUPFAM" id="SSF53448">
    <property type="entry name" value="Nucleotide-diphospho-sugar transferases"/>
    <property type="match status" value="1"/>
</dbReference>
<name>A0A8S3ZVI0_9EUPU</name>
<keyword evidence="9" id="KW-0472">Membrane</keyword>
<evidence type="ECO:0000256" key="11">
    <source>
        <dbReference type="RuleBase" id="RU368121"/>
    </source>
</evidence>
<organism evidence="15 16">
    <name type="scientific">Candidula unifasciata</name>
    <dbReference type="NCBI Taxonomy" id="100452"/>
    <lineage>
        <taxon>Eukaryota</taxon>
        <taxon>Metazoa</taxon>
        <taxon>Spiralia</taxon>
        <taxon>Lophotrochozoa</taxon>
        <taxon>Mollusca</taxon>
        <taxon>Gastropoda</taxon>
        <taxon>Heterobranchia</taxon>
        <taxon>Euthyneura</taxon>
        <taxon>Panpulmonata</taxon>
        <taxon>Eupulmonata</taxon>
        <taxon>Stylommatophora</taxon>
        <taxon>Helicina</taxon>
        <taxon>Helicoidea</taxon>
        <taxon>Geomitridae</taxon>
        <taxon>Candidula</taxon>
    </lineage>
</organism>
<dbReference type="PANTHER" id="PTHR19300:SF57">
    <property type="entry name" value="BETA-1,4-N-ACETYLGALACTOSAMINYLTRANSFERASE"/>
    <property type="match status" value="1"/>
</dbReference>